<feature type="binding site" evidence="16">
    <location>
        <position position="129"/>
    </location>
    <ligand>
        <name>K(+)</name>
        <dbReference type="ChEBI" id="CHEBI:29103"/>
    </ligand>
</feature>
<dbReference type="HAMAP" id="MF_01274">
    <property type="entry name" value="Pantothen_kinase_3"/>
    <property type="match status" value="1"/>
</dbReference>
<dbReference type="GO" id="GO:0046872">
    <property type="term" value="F:metal ion binding"/>
    <property type="evidence" value="ECO:0007669"/>
    <property type="project" value="UniProtKB-KW"/>
</dbReference>
<dbReference type="GO" id="GO:0015937">
    <property type="term" value="P:coenzyme A biosynthetic process"/>
    <property type="evidence" value="ECO:0007669"/>
    <property type="project" value="UniProtKB-UniRule"/>
</dbReference>
<dbReference type="NCBIfam" id="NF009848">
    <property type="entry name" value="PRK13318.1-6"/>
    <property type="match status" value="1"/>
</dbReference>
<dbReference type="Pfam" id="PF03309">
    <property type="entry name" value="Pan_kinase"/>
    <property type="match status" value="1"/>
</dbReference>
<comment type="similarity">
    <text evidence="14 16">Belongs to the type III pantothenate kinase family.</text>
</comment>
<comment type="subcellular location">
    <subcellularLocation>
        <location evidence="3 16">Cytoplasm</location>
    </subcellularLocation>
</comment>
<comment type="catalytic activity">
    <reaction evidence="1 16">
        <text>(R)-pantothenate + ATP = (R)-4'-phosphopantothenate + ADP + H(+)</text>
        <dbReference type="Rhea" id="RHEA:16373"/>
        <dbReference type="ChEBI" id="CHEBI:10986"/>
        <dbReference type="ChEBI" id="CHEBI:15378"/>
        <dbReference type="ChEBI" id="CHEBI:29032"/>
        <dbReference type="ChEBI" id="CHEBI:30616"/>
        <dbReference type="ChEBI" id="CHEBI:456216"/>
        <dbReference type="EC" id="2.7.1.33"/>
    </reaction>
</comment>
<dbReference type="CDD" id="cd24015">
    <property type="entry name" value="ASKHA_NBD_PanK-III"/>
    <property type="match status" value="1"/>
</dbReference>
<dbReference type="UniPathway" id="UPA00241">
    <property type="reaction ID" value="UER00352"/>
</dbReference>
<dbReference type="PANTHER" id="PTHR34265:SF1">
    <property type="entry name" value="TYPE III PANTOTHENATE KINASE"/>
    <property type="match status" value="1"/>
</dbReference>
<evidence type="ECO:0000256" key="10">
    <source>
        <dbReference type="ARBA" id="ARBA00022777"/>
    </source>
</evidence>
<evidence type="ECO:0000256" key="13">
    <source>
        <dbReference type="ARBA" id="ARBA00022993"/>
    </source>
</evidence>
<keyword evidence="16" id="KW-0479">Metal-binding</keyword>
<comment type="cofactor">
    <cofactor evidence="16">
        <name>NH4(+)</name>
        <dbReference type="ChEBI" id="CHEBI:28938"/>
    </cofactor>
    <cofactor evidence="16">
        <name>K(+)</name>
        <dbReference type="ChEBI" id="CHEBI:29103"/>
    </cofactor>
    <text evidence="16">A monovalent cation. Ammonium or potassium.</text>
</comment>
<feature type="binding site" evidence="16">
    <location>
        <position position="184"/>
    </location>
    <ligand>
        <name>substrate</name>
    </ligand>
</feature>
<dbReference type="GO" id="GO:0005737">
    <property type="term" value="C:cytoplasm"/>
    <property type="evidence" value="ECO:0007669"/>
    <property type="project" value="UniProtKB-SubCell"/>
</dbReference>
<dbReference type="EMBL" id="NVQC01000036">
    <property type="protein sequence ID" value="PTL34974.1"/>
    <property type="molecule type" value="Genomic_DNA"/>
</dbReference>
<evidence type="ECO:0000256" key="8">
    <source>
        <dbReference type="ARBA" id="ARBA00022679"/>
    </source>
</evidence>
<feature type="binding site" evidence="16">
    <location>
        <position position="100"/>
    </location>
    <ligand>
        <name>substrate</name>
    </ligand>
</feature>
<keyword evidence="13 16" id="KW-0173">Coenzyme A biosynthesis</keyword>
<evidence type="ECO:0000313" key="17">
    <source>
        <dbReference type="EMBL" id="PTL34974.1"/>
    </source>
</evidence>
<feature type="active site" description="Proton acceptor" evidence="16">
    <location>
        <position position="109"/>
    </location>
</feature>
<dbReference type="NCBIfam" id="NF009855">
    <property type="entry name" value="PRK13321.1"/>
    <property type="match status" value="1"/>
</dbReference>
<evidence type="ECO:0000256" key="14">
    <source>
        <dbReference type="ARBA" id="ARBA00038036"/>
    </source>
</evidence>
<evidence type="ECO:0000313" key="18">
    <source>
        <dbReference type="Proteomes" id="UP000241436"/>
    </source>
</evidence>
<name>A0A2T4TV37_9BACT</name>
<keyword evidence="12 16" id="KW-0630">Potassium</keyword>
<dbReference type="InterPro" id="IPR043129">
    <property type="entry name" value="ATPase_NBD"/>
</dbReference>
<feature type="binding site" evidence="16">
    <location>
        <begin position="107"/>
        <end position="110"/>
    </location>
    <ligand>
        <name>substrate</name>
    </ligand>
</feature>
<feature type="binding site" evidence="16">
    <location>
        <begin position="6"/>
        <end position="13"/>
    </location>
    <ligand>
        <name>ATP</name>
        <dbReference type="ChEBI" id="CHEBI:30616"/>
    </ligand>
</feature>
<keyword evidence="11 16" id="KW-0067">ATP-binding</keyword>
<evidence type="ECO:0000256" key="9">
    <source>
        <dbReference type="ARBA" id="ARBA00022741"/>
    </source>
</evidence>
<dbReference type="OrthoDB" id="9804707at2"/>
<dbReference type="AlphaFoldDB" id="A0A2T4TV37"/>
<evidence type="ECO:0000256" key="16">
    <source>
        <dbReference type="HAMAP-Rule" id="MF_01274"/>
    </source>
</evidence>
<keyword evidence="10 16" id="KW-0418">Kinase</keyword>
<comment type="pathway">
    <text evidence="4 16">Cofactor biosynthesis; coenzyme A biosynthesis; CoA from (R)-pantothenate: step 1/5.</text>
</comment>
<reference evidence="18" key="2">
    <citation type="journal article" date="2018" name="Environ. Microbiol.">
        <title>Bloom of a denitrifying methanotroph, 'Candidatus Methylomirabilis limnetica', in a deep stratified lake.</title>
        <authorList>
            <person name="Graf J.S."/>
            <person name="Mayr M.J."/>
            <person name="Marchant H.K."/>
            <person name="Tienken D."/>
            <person name="Hach P.F."/>
            <person name="Brand A."/>
            <person name="Schubert C.J."/>
            <person name="Kuypers M.M."/>
            <person name="Milucka J."/>
        </authorList>
    </citation>
    <scope>NUCLEOTIDE SEQUENCE [LARGE SCALE GENOMIC DNA]</scope>
    <source>
        <strain evidence="18">Zug</strain>
    </source>
</reference>
<comment type="subunit">
    <text evidence="5 16">Homodimer.</text>
</comment>
<dbReference type="Proteomes" id="UP000241436">
    <property type="component" value="Unassembled WGS sequence"/>
</dbReference>
<organism evidence="17 18">
    <name type="scientific">Candidatus Methylomirabilis limnetica</name>
    <dbReference type="NCBI Taxonomy" id="2033718"/>
    <lineage>
        <taxon>Bacteria</taxon>
        <taxon>Candidatus Methylomirabilota</taxon>
        <taxon>Candidatus Methylomirabilia</taxon>
        <taxon>Candidatus Methylomirabilales</taxon>
        <taxon>Candidatus Methylomirabilaceae</taxon>
        <taxon>Candidatus Methylomirabilis</taxon>
    </lineage>
</organism>
<reference evidence="17 18" key="1">
    <citation type="submission" date="2017-09" db="EMBL/GenBank/DDBJ databases">
        <title>Bloom of a denitrifying methanotroph, Candidatus Methylomirabilis limnetica, in a deep stratified lake.</title>
        <authorList>
            <person name="Graf J.S."/>
            <person name="Marchant H.K."/>
            <person name="Tienken D."/>
            <person name="Hach P.F."/>
            <person name="Brand A."/>
            <person name="Schubert C.J."/>
            <person name="Kuypers M.M."/>
            <person name="Milucka J."/>
        </authorList>
    </citation>
    <scope>NUCLEOTIDE SEQUENCE [LARGE SCALE GENOMIC DNA]</scope>
    <source>
        <strain evidence="17 18">Zug</strain>
    </source>
</reference>
<comment type="function">
    <text evidence="16">Catalyzes the phosphorylation of pantothenate (Pan), the first step in CoA biosynthesis.</text>
</comment>
<dbReference type="RefSeq" id="WP_107563924.1">
    <property type="nucleotide sequence ID" value="NZ_NVQC01000036.1"/>
</dbReference>
<keyword evidence="9 16" id="KW-0547">Nucleotide-binding</keyword>
<evidence type="ECO:0000256" key="6">
    <source>
        <dbReference type="ARBA" id="ARBA00012102"/>
    </source>
</evidence>
<keyword evidence="7 16" id="KW-0963">Cytoplasm</keyword>
<accession>A0A2T4TV37</accession>
<evidence type="ECO:0000256" key="5">
    <source>
        <dbReference type="ARBA" id="ARBA00011738"/>
    </source>
</evidence>
<evidence type="ECO:0000256" key="3">
    <source>
        <dbReference type="ARBA" id="ARBA00004496"/>
    </source>
</evidence>
<evidence type="ECO:0000256" key="11">
    <source>
        <dbReference type="ARBA" id="ARBA00022840"/>
    </source>
</evidence>
<dbReference type="NCBIfam" id="TIGR00671">
    <property type="entry name" value="baf"/>
    <property type="match status" value="1"/>
</dbReference>
<protein>
    <recommendedName>
        <fullName evidence="15 16">Type III pantothenate kinase</fullName>
        <ecNumber evidence="6 16">2.7.1.33</ecNumber>
    </recommendedName>
    <alternativeName>
        <fullName evidence="16">PanK-III</fullName>
    </alternativeName>
    <alternativeName>
        <fullName evidence="16">Pantothenic acid kinase</fullName>
    </alternativeName>
</protein>
<dbReference type="InterPro" id="IPR004619">
    <property type="entry name" value="Type_III_PanK"/>
</dbReference>
<dbReference type="EC" id="2.7.1.33" evidence="6 16"/>
<dbReference type="GO" id="GO:0005524">
    <property type="term" value="F:ATP binding"/>
    <property type="evidence" value="ECO:0007669"/>
    <property type="project" value="UniProtKB-UniRule"/>
</dbReference>
<evidence type="ECO:0000256" key="2">
    <source>
        <dbReference type="ARBA" id="ARBA00001958"/>
    </source>
</evidence>
<dbReference type="GO" id="GO:0004594">
    <property type="term" value="F:pantothenate kinase activity"/>
    <property type="evidence" value="ECO:0007669"/>
    <property type="project" value="UniProtKB-UniRule"/>
</dbReference>
<evidence type="ECO:0000256" key="15">
    <source>
        <dbReference type="ARBA" id="ARBA00040883"/>
    </source>
</evidence>
<dbReference type="SUPFAM" id="SSF53067">
    <property type="entry name" value="Actin-like ATPase domain"/>
    <property type="match status" value="2"/>
</dbReference>
<dbReference type="PANTHER" id="PTHR34265">
    <property type="entry name" value="TYPE III PANTOTHENATE KINASE"/>
    <property type="match status" value="1"/>
</dbReference>
<evidence type="ECO:0000256" key="7">
    <source>
        <dbReference type="ARBA" id="ARBA00022490"/>
    </source>
</evidence>
<gene>
    <name evidence="16" type="primary">coaX</name>
    <name evidence="17" type="ORF">CLG94_12190</name>
</gene>
<sequence length="254" mass="27226">MLLALDVGNTNTVVGVFEGKELRMHWRLSTRRDGTGDEYGMLIRNLLHLAELEVDQISAIIIASVVPPLQSSLEEMAHRYFRIVPLIVGLGIKTGMPILYDSPREVGADRIVNAVAAFEAYGGPAIVVDFGTATTFDAVSAKGEYLGGVIAPGIGIAAEALFERTAKLPRIDIAKPNTVVGKTTVASMQSGLFFGYLGLVEGIVTRMREEMGGDPIVIGTGGLAHLILAESSIVKHVDPLLTLTGLRIIYERNL</sequence>
<keyword evidence="18" id="KW-1185">Reference proteome</keyword>
<dbReference type="Gene3D" id="3.30.420.40">
    <property type="match status" value="2"/>
</dbReference>
<evidence type="ECO:0000256" key="1">
    <source>
        <dbReference type="ARBA" id="ARBA00001206"/>
    </source>
</evidence>
<comment type="caution">
    <text evidence="17">The sequence shown here is derived from an EMBL/GenBank/DDBJ whole genome shotgun (WGS) entry which is preliminary data.</text>
</comment>
<evidence type="ECO:0000256" key="4">
    <source>
        <dbReference type="ARBA" id="ARBA00005225"/>
    </source>
</evidence>
<comment type="cofactor">
    <cofactor evidence="2">
        <name>K(+)</name>
        <dbReference type="ChEBI" id="CHEBI:29103"/>
    </cofactor>
</comment>
<evidence type="ECO:0000256" key="12">
    <source>
        <dbReference type="ARBA" id="ARBA00022958"/>
    </source>
</evidence>
<keyword evidence="8 16" id="KW-0808">Transferase</keyword>
<proteinExistence type="inferred from homology"/>
<feature type="binding site" evidence="16">
    <location>
        <position position="132"/>
    </location>
    <ligand>
        <name>ATP</name>
        <dbReference type="ChEBI" id="CHEBI:30616"/>
    </ligand>
</feature>